<organism evidence="2 3">
    <name type="scientific">Trichonephila clavata</name>
    <name type="common">Joro spider</name>
    <name type="synonym">Nephila clavata</name>
    <dbReference type="NCBI Taxonomy" id="2740835"/>
    <lineage>
        <taxon>Eukaryota</taxon>
        <taxon>Metazoa</taxon>
        <taxon>Ecdysozoa</taxon>
        <taxon>Arthropoda</taxon>
        <taxon>Chelicerata</taxon>
        <taxon>Arachnida</taxon>
        <taxon>Araneae</taxon>
        <taxon>Araneomorphae</taxon>
        <taxon>Entelegynae</taxon>
        <taxon>Araneoidea</taxon>
        <taxon>Nephilidae</taxon>
        <taxon>Trichonephila</taxon>
    </lineage>
</organism>
<dbReference type="Proteomes" id="UP000887116">
    <property type="component" value="Unassembled WGS sequence"/>
</dbReference>
<feature type="transmembrane region" description="Helical" evidence="1">
    <location>
        <begin position="68"/>
        <end position="91"/>
    </location>
</feature>
<keyword evidence="1" id="KW-0812">Transmembrane</keyword>
<dbReference type="OrthoDB" id="6436336at2759"/>
<keyword evidence="3" id="KW-1185">Reference proteome</keyword>
<evidence type="ECO:0000313" key="3">
    <source>
        <dbReference type="Proteomes" id="UP000887116"/>
    </source>
</evidence>
<sequence>MTKSSITDSDHASNNMKDEPSRNIRFHQRALESSFSFFIGSRSSIDPDEKTQMEDAVRIRISCPRSFFVTKLSLSLGSAPLLIVVVCFGNFNLHISSGLFVKIPTFFFSIYLWGSEVYTQNQSTDVIRIRMRLYLKRKNTE</sequence>
<gene>
    <name evidence="2" type="ORF">TNCT_586511</name>
</gene>
<evidence type="ECO:0000256" key="1">
    <source>
        <dbReference type="SAM" id="Phobius"/>
    </source>
</evidence>
<evidence type="ECO:0000313" key="2">
    <source>
        <dbReference type="EMBL" id="GFQ66496.1"/>
    </source>
</evidence>
<protein>
    <submittedName>
        <fullName evidence="2">Uncharacterized protein</fullName>
    </submittedName>
</protein>
<dbReference type="EMBL" id="BMAO01030217">
    <property type="protein sequence ID" value="GFQ66496.1"/>
    <property type="molecule type" value="Genomic_DNA"/>
</dbReference>
<keyword evidence="1" id="KW-0472">Membrane</keyword>
<feature type="transmembrane region" description="Helical" evidence="1">
    <location>
        <begin position="97"/>
        <end position="114"/>
    </location>
</feature>
<accession>A0A8X6K9U1</accession>
<reference evidence="2" key="1">
    <citation type="submission" date="2020-07" db="EMBL/GenBank/DDBJ databases">
        <title>Multicomponent nature underlies the extraordinary mechanical properties of spider dragline silk.</title>
        <authorList>
            <person name="Kono N."/>
            <person name="Nakamura H."/>
            <person name="Mori M."/>
            <person name="Yoshida Y."/>
            <person name="Ohtoshi R."/>
            <person name="Malay A.D."/>
            <person name="Moran D.A.P."/>
            <person name="Tomita M."/>
            <person name="Numata K."/>
            <person name="Arakawa K."/>
        </authorList>
    </citation>
    <scope>NUCLEOTIDE SEQUENCE</scope>
</reference>
<name>A0A8X6K9U1_TRICU</name>
<keyword evidence="1" id="KW-1133">Transmembrane helix</keyword>
<comment type="caution">
    <text evidence="2">The sequence shown here is derived from an EMBL/GenBank/DDBJ whole genome shotgun (WGS) entry which is preliminary data.</text>
</comment>
<dbReference type="AlphaFoldDB" id="A0A8X6K9U1"/>
<proteinExistence type="predicted"/>